<dbReference type="Proteomes" id="UP000006753">
    <property type="component" value="Unassembled WGS sequence"/>
</dbReference>
<dbReference type="SUPFAM" id="SSF53474">
    <property type="entry name" value="alpha/beta-Hydrolases"/>
    <property type="match status" value="1"/>
</dbReference>
<name>K1XYX5_MARBU</name>
<dbReference type="PANTHER" id="PTHR33840:SF1">
    <property type="entry name" value="TLE1 PHOSPHOLIPASE DOMAIN-CONTAINING PROTEIN"/>
    <property type="match status" value="1"/>
</dbReference>
<dbReference type="AlphaFoldDB" id="K1XYX5"/>
<accession>K1XYX5</accession>
<dbReference type="KEGG" id="mbe:MBM_03811"/>
<dbReference type="eggNOG" id="ENOG502QSYI">
    <property type="taxonomic scope" value="Eukaryota"/>
</dbReference>
<dbReference type="InParanoid" id="K1XYX5"/>
<feature type="region of interest" description="Disordered" evidence="1">
    <location>
        <begin position="416"/>
        <end position="435"/>
    </location>
</feature>
<dbReference type="OrthoDB" id="3162439at2759"/>
<dbReference type="PANTHER" id="PTHR33840">
    <property type="match status" value="1"/>
</dbReference>
<evidence type="ECO:0000313" key="3">
    <source>
        <dbReference type="EMBL" id="EKD18039.1"/>
    </source>
</evidence>
<evidence type="ECO:0000313" key="4">
    <source>
        <dbReference type="Proteomes" id="UP000006753"/>
    </source>
</evidence>
<dbReference type="InterPro" id="IPR029058">
    <property type="entry name" value="AB_hydrolase_fold"/>
</dbReference>
<organism evidence="3 4">
    <name type="scientific">Marssonina brunnea f. sp. multigermtubi (strain MB_m1)</name>
    <name type="common">Marssonina leaf spot fungus</name>
    <dbReference type="NCBI Taxonomy" id="1072389"/>
    <lineage>
        <taxon>Eukaryota</taxon>
        <taxon>Fungi</taxon>
        <taxon>Dikarya</taxon>
        <taxon>Ascomycota</taxon>
        <taxon>Pezizomycotina</taxon>
        <taxon>Leotiomycetes</taxon>
        <taxon>Helotiales</taxon>
        <taxon>Drepanopezizaceae</taxon>
        <taxon>Drepanopeziza</taxon>
    </lineage>
</organism>
<dbReference type="InterPro" id="IPR018712">
    <property type="entry name" value="Tle1-like_cat"/>
</dbReference>
<protein>
    <recommendedName>
        <fullName evidence="2">T6SS Phospholipase effector Tle1-like catalytic domain-containing protein</fullName>
    </recommendedName>
</protein>
<dbReference type="Pfam" id="PF09994">
    <property type="entry name" value="T6SS_Tle1-like_cat"/>
    <property type="match status" value="1"/>
</dbReference>
<sequence length="554" mass="62265">MIDIEPKPRWETARSSTPSKRLIVCCDGTWNAGDDGQSLTNVAKISRCIADVDDWNGMKDVVQIVYYVRGVGTGTESGTGIGKSIRAAYTFICTNRSNQHDEIVLIGFSQGAFAARCVAQFVQDVGLLTKSGLRHLRELFKIWKHLGPADDRSVLEKMREKLQNYEELVPDVKIRACAMWDTVSAIGAAEIPVLKHLPKHFPKGTTPANVKLAVQALALGGVRSGNDDMTVANITLAWMNDDPIAESDSEARLCKVIATSRISSGLLKSDTSWMSWMMALFYHEPRIPVPEQPSWLEAECRRIFGNENQRPSDANHVVEYHHSLAPAIDQEAEKSKNDVLRIAEEIRSTRFGKVMFRAELLKRQAKDWEETIITDDKRYKERVTGDLLEEASYEAGIPICAILSAFYKLAERDAEDDEDRGGSIDNIYADDTQGQEPESWAEIWKEKKPFSQPATPAAMFRFKILDEDEASAARTKAKASKVELELTTERIRNRKPVLVFTRTYPPLMGRAHEMAKPVEKVSLATRISRVVSHAELPNRVPPCKKCCMIWKKKD</sequence>
<evidence type="ECO:0000256" key="1">
    <source>
        <dbReference type="SAM" id="MobiDB-lite"/>
    </source>
</evidence>
<reference evidence="3 4" key="1">
    <citation type="journal article" date="2012" name="BMC Genomics">
        <title>Sequencing the genome of Marssonina brunnea reveals fungus-poplar co-evolution.</title>
        <authorList>
            <person name="Zhu S."/>
            <person name="Cao Y.-Z."/>
            <person name="Jiang C."/>
            <person name="Tan B.-Y."/>
            <person name="Wang Z."/>
            <person name="Feng S."/>
            <person name="Zhang L."/>
            <person name="Su X.-H."/>
            <person name="Brejova B."/>
            <person name="Vinar T."/>
            <person name="Xu M."/>
            <person name="Wang M.-X."/>
            <person name="Zhang S.-G."/>
            <person name="Huang M.-R."/>
            <person name="Wu R."/>
            <person name="Zhou Y."/>
        </authorList>
    </citation>
    <scope>NUCLEOTIDE SEQUENCE [LARGE SCALE GENOMIC DNA]</scope>
    <source>
        <strain evidence="3 4">MB_m1</strain>
    </source>
</reference>
<gene>
    <name evidence="3" type="ORF">MBM_03811</name>
</gene>
<feature type="domain" description="T6SS Phospholipase effector Tle1-like catalytic" evidence="2">
    <location>
        <begin position="20"/>
        <end position="220"/>
    </location>
</feature>
<dbReference type="EMBL" id="JH921434">
    <property type="protein sequence ID" value="EKD18039.1"/>
    <property type="molecule type" value="Genomic_DNA"/>
</dbReference>
<evidence type="ECO:0000259" key="2">
    <source>
        <dbReference type="Pfam" id="PF09994"/>
    </source>
</evidence>
<keyword evidence="4" id="KW-1185">Reference proteome</keyword>
<proteinExistence type="predicted"/>
<dbReference type="HOGENOM" id="CLU_491811_0_0_1"/>